<gene>
    <name evidence="2" type="ORF">BO83DRAFT_147516</name>
</gene>
<organism evidence="2 3">
    <name type="scientific">Aspergillus eucalypticola (strain CBS 122712 / IBT 29274)</name>
    <dbReference type="NCBI Taxonomy" id="1448314"/>
    <lineage>
        <taxon>Eukaryota</taxon>
        <taxon>Fungi</taxon>
        <taxon>Dikarya</taxon>
        <taxon>Ascomycota</taxon>
        <taxon>Pezizomycotina</taxon>
        <taxon>Eurotiomycetes</taxon>
        <taxon>Eurotiomycetidae</taxon>
        <taxon>Eurotiales</taxon>
        <taxon>Aspergillaceae</taxon>
        <taxon>Aspergillus</taxon>
        <taxon>Aspergillus subgen. Circumdati</taxon>
    </lineage>
</organism>
<dbReference type="OrthoDB" id="784962at2759"/>
<evidence type="ECO:0000256" key="1">
    <source>
        <dbReference type="SAM" id="MobiDB-lite"/>
    </source>
</evidence>
<accession>A0A317UV25</accession>
<dbReference type="Proteomes" id="UP000246171">
    <property type="component" value="Unassembled WGS sequence"/>
</dbReference>
<reference evidence="2" key="1">
    <citation type="submission" date="2016-12" db="EMBL/GenBank/DDBJ databases">
        <title>The genomes of Aspergillus section Nigri reveals drivers in fungal speciation.</title>
        <authorList>
            <consortium name="DOE Joint Genome Institute"/>
            <person name="Vesth T.C."/>
            <person name="Nybo J."/>
            <person name="Theobald S."/>
            <person name="Brandl J."/>
            <person name="Frisvad J.C."/>
            <person name="Nielsen K.F."/>
            <person name="Lyhne E.K."/>
            <person name="Kogle M.E."/>
            <person name="Kuo A."/>
            <person name="Riley R."/>
            <person name="Clum A."/>
            <person name="Nolan M."/>
            <person name="Lipzen A."/>
            <person name="Salamov A."/>
            <person name="Henrissat B."/>
            <person name="Wiebenga A."/>
            <person name="De vries R.P."/>
            <person name="Grigoriev I.V."/>
            <person name="Mortensen U.H."/>
            <person name="Andersen M.R."/>
            <person name="Baker S.E."/>
        </authorList>
    </citation>
    <scope>NUCLEOTIDE SEQUENCE</scope>
    <source>
        <strain evidence="2">CBS 122712</strain>
    </source>
</reference>
<keyword evidence="3" id="KW-1185">Reference proteome</keyword>
<protein>
    <submittedName>
        <fullName evidence="2">Uncharacterized protein</fullName>
    </submittedName>
</protein>
<evidence type="ECO:0000313" key="3">
    <source>
        <dbReference type="Proteomes" id="UP000246171"/>
    </source>
</evidence>
<dbReference type="EMBL" id="MSFU01000033">
    <property type="protein sequence ID" value="PWY63920.1"/>
    <property type="molecule type" value="Genomic_DNA"/>
</dbReference>
<comment type="caution">
    <text evidence="2">The sequence shown here is derived from an EMBL/GenBank/DDBJ whole genome shotgun (WGS) entry which is preliminary data.</text>
</comment>
<sequence>MATPPPEAPSAIKEEKPQLPPSPNGVSPADTGRTGYAPLLFAFCVYDVCLLMSSQSPRCCSQRQIRRACQRCREADRGEQACQGKRIDCRVYLQHKRRSRDRLSAQESILTDRRNFRTTSRRVRRSQTFKCGFRCDWGEEGNR</sequence>
<name>A0A317UV25_ASPEC</name>
<feature type="region of interest" description="Disordered" evidence="1">
    <location>
        <begin position="1"/>
        <end position="30"/>
    </location>
</feature>
<dbReference type="GeneID" id="37048177"/>
<evidence type="ECO:0000313" key="2">
    <source>
        <dbReference type="EMBL" id="PWY63920.1"/>
    </source>
</evidence>
<dbReference type="VEuPathDB" id="FungiDB:BO83DRAFT_147516"/>
<dbReference type="AlphaFoldDB" id="A0A317UV25"/>
<proteinExistence type="predicted"/>
<dbReference type="RefSeq" id="XP_025383510.1">
    <property type="nucleotide sequence ID" value="XM_025526215.1"/>
</dbReference>